<evidence type="ECO:0000313" key="2">
    <source>
        <dbReference type="Proteomes" id="UP000078576"/>
    </source>
</evidence>
<organism evidence="1 2">
    <name type="scientific">Cytospora mali</name>
    <name type="common">Apple Valsa canker fungus</name>
    <name type="synonym">Valsa mali</name>
    <dbReference type="NCBI Taxonomy" id="578113"/>
    <lineage>
        <taxon>Eukaryota</taxon>
        <taxon>Fungi</taxon>
        <taxon>Dikarya</taxon>
        <taxon>Ascomycota</taxon>
        <taxon>Pezizomycotina</taxon>
        <taxon>Sordariomycetes</taxon>
        <taxon>Sordariomycetidae</taxon>
        <taxon>Diaporthales</taxon>
        <taxon>Cytosporaceae</taxon>
        <taxon>Cytospora</taxon>
    </lineage>
</organism>
<reference evidence="2" key="1">
    <citation type="submission" date="2014-12" db="EMBL/GenBank/DDBJ databases">
        <title>Genome Sequence of Valsa Canker Pathogens Uncovers a Specific Adaption of Colonization on Woody Bark.</title>
        <authorList>
            <person name="Yin Z."/>
            <person name="Liu H."/>
            <person name="Gao X."/>
            <person name="Li Z."/>
            <person name="Song N."/>
            <person name="Ke X."/>
            <person name="Dai Q."/>
            <person name="Wu Y."/>
            <person name="Sun Y."/>
            <person name="Xu J.-R."/>
            <person name="Kang Z.K."/>
            <person name="Wang L."/>
            <person name="Huang L."/>
        </authorList>
    </citation>
    <scope>NUCLEOTIDE SEQUENCE [LARGE SCALE GENOMIC DNA]</scope>
    <source>
        <strain evidence="2">SXYL134</strain>
    </source>
</reference>
<keyword evidence="2" id="KW-1185">Reference proteome</keyword>
<proteinExistence type="predicted"/>
<sequence length="201" mass="21530">MGGGVASVVSSHDEVVARGAAGLYFPTGDHRTPNLSIPSISIHQPKRLLPLPIHPLHDINNLRHNKHMIPNPNQPTNRLIIQQPAPQGVQNPGAPQQGGPATDITFQPMLFLFLLLPDNLTPAPLLHLPRLKYTQAFGVAPPEPVSDPGAVRVAAENMDIEPPAVRYGVKGPAGRCDVEGYKGCWVERQGGEGGHGHAPRD</sequence>
<protein>
    <submittedName>
        <fullName evidence="1">Uncharacterized protein</fullName>
    </submittedName>
</protein>
<evidence type="ECO:0000313" key="1">
    <source>
        <dbReference type="EMBL" id="KUI57948.1"/>
    </source>
</evidence>
<dbReference type="AlphaFoldDB" id="A0A194V220"/>
<gene>
    <name evidence="1" type="ORF">VP1G_10964</name>
</gene>
<name>A0A194V220_CYTMA</name>
<accession>A0A194V220</accession>
<dbReference type="EMBL" id="KN714706">
    <property type="protein sequence ID" value="KUI57948.1"/>
    <property type="molecule type" value="Genomic_DNA"/>
</dbReference>
<dbReference type="Proteomes" id="UP000078576">
    <property type="component" value="Unassembled WGS sequence"/>
</dbReference>